<name>A0A653I320_9BACL</name>
<proteinExistence type="predicted"/>
<dbReference type="AlphaFoldDB" id="A0A653I320"/>
<feature type="region of interest" description="Disordered" evidence="1">
    <location>
        <begin position="1"/>
        <end position="27"/>
    </location>
</feature>
<accession>A0A653I320</accession>
<evidence type="ECO:0000313" key="3">
    <source>
        <dbReference type="Proteomes" id="UP000439752"/>
    </source>
</evidence>
<dbReference type="Proteomes" id="UP000439752">
    <property type="component" value="Unassembled WGS sequence"/>
</dbReference>
<evidence type="ECO:0000313" key="2">
    <source>
        <dbReference type="EMBL" id="VWX33303.1"/>
    </source>
</evidence>
<reference evidence="2 3" key="1">
    <citation type="submission" date="2019-10" db="EMBL/GenBank/DDBJ databases">
        <authorList>
            <person name="Karimi E."/>
        </authorList>
    </citation>
    <scope>NUCLEOTIDE SEQUENCE [LARGE SCALE GENOMIC DNA]</scope>
    <source>
        <strain evidence="2">Exiguobacterium sp. 9Y</strain>
    </source>
</reference>
<sequence>MNGPGILPFPRPYGNDYDGDFPKHYYQ</sequence>
<organism evidence="2 3">
    <name type="scientific">Exiguobacterium oxidotolerans</name>
    <dbReference type="NCBI Taxonomy" id="223958"/>
    <lineage>
        <taxon>Bacteria</taxon>
        <taxon>Bacillati</taxon>
        <taxon>Bacillota</taxon>
        <taxon>Bacilli</taxon>
        <taxon>Bacillales</taxon>
        <taxon>Bacillales Family XII. Incertae Sedis</taxon>
        <taxon>Exiguobacterium</taxon>
    </lineage>
</organism>
<keyword evidence="3" id="KW-1185">Reference proteome</keyword>
<evidence type="ECO:0000256" key="1">
    <source>
        <dbReference type="SAM" id="MobiDB-lite"/>
    </source>
</evidence>
<protein>
    <submittedName>
        <fullName evidence="2">Uncharacterized protein</fullName>
    </submittedName>
</protein>
<dbReference type="EMBL" id="CABWKQ010000003">
    <property type="protein sequence ID" value="VWX33303.1"/>
    <property type="molecule type" value="Genomic_DNA"/>
</dbReference>
<gene>
    <name evidence="2" type="ORF">EXIGUO9Y_110106</name>
</gene>